<protein>
    <submittedName>
        <fullName evidence="1">Uncharacterized protein</fullName>
    </submittedName>
</protein>
<dbReference type="EMBL" id="MU168308">
    <property type="protein sequence ID" value="KAG0138880.1"/>
    <property type="molecule type" value="Genomic_DNA"/>
</dbReference>
<evidence type="ECO:0000313" key="1">
    <source>
        <dbReference type="EMBL" id="KAG0138880.1"/>
    </source>
</evidence>
<dbReference type="AlphaFoldDB" id="A0A9P6T4Z0"/>
<comment type="caution">
    <text evidence="1">The sequence shown here is derived from an EMBL/GenBank/DDBJ whole genome shotgun (WGS) entry which is preliminary data.</text>
</comment>
<proteinExistence type="predicted"/>
<name>A0A9P6T4Z0_9BASI</name>
<sequence length="110" mass="12231">MFSSDLTLIFIIQSLFQLFIICFRALRELLSSFNLTNKASTIVQSILVPKAPSVRLKKTLDHKHTKVVHSLVSSSLLQFPGRVKSISPRGHQFIPAVLSIVIAVGLWTST</sequence>
<gene>
    <name evidence="1" type="ORF">CROQUDRAFT_102714</name>
</gene>
<accession>A0A9P6T4Z0</accession>
<keyword evidence="2" id="KW-1185">Reference proteome</keyword>
<reference evidence="1" key="1">
    <citation type="submission" date="2013-11" db="EMBL/GenBank/DDBJ databases">
        <title>Genome sequence of the fusiform rust pathogen reveals effectors for host alternation and coevolution with pine.</title>
        <authorList>
            <consortium name="DOE Joint Genome Institute"/>
            <person name="Smith K."/>
            <person name="Pendleton A."/>
            <person name="Kubisiak T."/>
            <person name="Anderson C."/>
            <person name="Salamov A."/>
            <person name="Aerts A."/>
            <person name="Riley R."/>
            <person name="Clum A."/>
            <person name="Lindquist E."/>
            <person name="Ence D."/>
            <person name="Campbell M."/>
            <person name="Kronenberg Z."/>
            <person name="Feau N."/>
            <person name="Dhillon B."/>
            <person name="Hamelin R."/>
            <person name="Burleigh J."/>
            <person name="Smith J."/>
            <person name="Yandell M."/>
            <person name="Nelson C."/>
            <person name="Grigoriev I."/>
            <person name="Davis J."/>
        </authorList>
    </citation>
    <scope>NUCLEOTIDE SEQUENCE</scope>
    <source>
        <strain evidence="1">G11</strain>
    </source>
</reference>
<dbReference type="Proteomes" id="UP000886653">
    <property type="component" value="Unassembled WGS sequence"/>
</dbReference>
<organism evidence="1 2">
    <name type="scientific">Cronartium quercuum f. sp. fusiforme G11</name>
    <dbReference type="NCBI Taxonomy" id="708437"/>
    <lineage>
        <taxon>Eukaryota</taxon>
        <taxon>Fungi</taxon>
        <taxon>Dikarya</taxon>
        <taxon>Basidiomycota</taxon>
        <taxon>Pucciniomycotina</taxon>
        <taxon>Pucciniomycetes</taxon>
        <taxon>Pucciniales</taxon>
        <taxon>Coleosporiaceae</taxon>
        <taxon>Cronartium</taxon>
    </lineage>
</organism>
<evidence type="ECO:0000313" key="2">
    <source>
        <dbReference type="Proteomes" id="UP000886653"/>
    </source>
</evidence>